<organism evidence="1 2">
    <name type="scientific">Ambispora gerdemannii</name>
    <dbReference type="NCBI Taxonomy" id="144530"/>
    <lineage>
        <taxon>Eukaryota</taxon>
        <taxon>Fungi</taxon>
        <taxon>Fungi incertae sedis</taxon>
        <taxon>Mucoromycota</taxon>
        <taxon>Glomeromycotina</taxon>
        <taxon>Glomeromycetes</taxon>
        <taxon>Archaeosporales</taxon>
        <taxon>Ambisporaceae</taxon>
        <taxon>Ambispora</taxon>
    </lineage>
</organism>
<proteinExistence type="predicted"/>
<dbReference type="Proteomes" id="UP000789831">
    <property type="component" value="Unassembled WGS sequence"/>
</dbReference>
<gene>
    <name evidence="1" type="ORF">AGERDE_LOCUS1408</name>
</gene>
<name>A0A9N8V7W1_9GLOM</name>
<sequence length="84" mass="9592">MTSYAQIAEISHVAFIYGHFDSENVCDPPDETTEEKRKTSSTGRRVVPMARISESTWTPLNGTPYQMIPKGIEPFHRSDYMKKP</sequence>
<comment type="caution">
    <text evidence="1">The sequence shown here is derived from an EMBL/GenBank/DDBJ whole genome shotgun (WGS) entry which is preliminary data.</text>
</comment>
<protein>
    <submittedName>
        <fullName evidence="1">12595_t:CDS:1</fullName>
    </submittedName>
</protein>
<evidence type="ECO:0000313" key="1">
    <source>
        <dbReference type="EMBL" id="CAG8445875.1"/>
    </source>
</evidence>
<accession>A0A9N8V7W1</accession>
<dbReference type="EMBL" id="CAJVPL010000095">
    <property type="protein sequence ID" value="CAG8445875.1"/>
    <property type="molecule type" value="Genomic_DNA"/>
</dbReference>
<keyword evidence="2" id="KW-1185">Reference proteome</keyword>
<reference evidence="1" key="1">
    <citation type="submission" date="2021-06" db="EMBL/GenBank/DDBJ databases">
        <authorList>
            <person name="Kallberg Y."/>
            <person name="Tangrot J."/>
            <person name="Rosling A."/>
        </authorList>
    </citation>
    <scope>NUCLEOTIDE SEQUENCE</scope>
    <source>
        <strain evidence="1">MT106</strain>
    </source>
</reference>
<dbReference type="AlphaFoldDB" id="A0A9N8V7W1"/>
<evidence type="ECO:0000313" key="2">
    <source>
        <dbReference type="Proteomes" id="UP000789831"/>
    </source>
</evidence>